<keyword evidence="8 9" id="KW-0472">Membrane</keyword>
<feature type="transmembrane region" description="Helical" evidence="9">
    <location>
        <begin position="213"/>
        <end position="233"/>
    </location>
</feature>
<dbReference type="InterPro" id="IPR020846">
    <property type="entry name" value="MFS_dom"/>
</dbReference>
<dbReference type="InterPro" id="IPR036259">
    <property type="entry name" value="MFS_trans_sf"/>
</dbReference>
<protein>
    <recommendedName>
        <fullName evidence="10">Major facilitator superfamily (MFS) profile domain-containing protein</fullName>
    </recommendedName>
</protein>
<evidence type="ECO:0000256" key="1">
    <source>
        <dbReference type="ARBA" id="ARBA00004141"/>
    </source>
</evidence>
<dbReference type="InterPro" id="IPR005828">
    <property type="entry name" value="MFS_sugar_transport-like"/>
</dbReference>
<evidence type="ECO:0000256" key="8">
    <source>
        <dbReference type="ARBA" id="ARBA00023136"/>
    </source>
</evidence>
<dbReference type="PANTHER" id="PTHR23500">
    <property type="entry name" value="SOLUTE CARRIER FAMILY 2, FACILITATED GLUCOSE TRANSPORTER"/>
    <property type="match status" value="1"/>
</dbReference>
<dbReference type="GO" id="GO:0015293">
    <property type="term" value="F:symporter activity"/>
    <property type="evidence" value="ECO:0007669"/>
    <property type="project" value="UniProtKB-KW"/>
</dbReference>
<comment type="similarity">
    <text evidence="2">Belongs to the major facilitator superfamily. Sugar transporter (TC 2.A.1.1) family.</text>
</comment>
<organism evidence="11 12">
    <name type="scientific">Zingiber officinale</name>
    <name type="common">Ginger</name>
    <name type="synonym">Amomum zingiber</name>
    <dbReference type="NCBI Taxonomy" id="94328"/>
    <lineage>
        <taxon>Eukaryota</taxon>
        <taxon>Viridiplantae</taxon>
        <taxon>Streptophyta</taxon>
        <taxon>Embryophyta</taxon>
        <taxon>Tracheophyta</taxon>
        <taxon>Spermatophyta</taxon>
        <taxon>Magnoliopsida</taxon>
        <taxon>Liliopsida</taxon>
        <taxon>Zingiberales</taxon>
        <taxon>Zingiberaceae</taxon>
        <taxon>Zingiber</taxon>
    </lineage>
</organism>
<keyword evidence="7 9" id="KW-1133">Transmembrane helix</keyword>
<evidence type="ECO:0000313" key="12">
    <source>
        <dbReference type="Proteomes" id="UP000734854"/>
    </source>
</evidence>
<name>A0A8J5LEK1_ZINOF</name>
<dbReference type="Proteomes" id="UP000734854">
    <property type="component" value="Unassembled WGS sequence"/>
</dbReference>
<feature type="transmembrane region" description="Helical" evidence="9">
    <location>
        <begin position="186"/>
        <end position="207"/>
    </location>
</feature>
<sequence>MLRRIRGTDDIFEEYGDLVAASEESKLVKHPWANIIQRKYRPQLIMAILIPFFQQLTGINVIMFYAAVLFKTMAFGDDSSLMSAVITGIVNLFATFVSFFTVDKLGRRKLLLEGGLQMFISQIVIGILMAIKLELLERGTFQRPTQLYWSSLFASTFLGFAWSWGPLGWLVPSEIFPLEIRSPGQSISVSVNMLFTFIIAQAFLALLCHFKFALFYFCRWLVIMTTFIALFLPETKNVPIEEMILVWKSHWFWSRFISDNDIRVGNAEGNP</sequence>
<evidence type="ECO:0000256" key="7">
    <source>
        <dbReference type="ARBA" id="ARBA00022989"/>
    </source>
</evidence>
<dbReference type="SUPFAM" id="SSF103473">
    <property type="entry name" value="MFS general substrate transporter"/>
    <property type="match status" value="1"/>
</dbReference>
<dbReference type="AlphaFoldDB" id="A0A8J5LEK1"/>
<gene>
    <name evidence="11" type="ORF">ZIOFF_025407</name>
</gene>
<evidence type="ECO:0000313" key="11">
    <source>
        <dbReference type="EMBL" id="KAG6515029.1"/>
    </source>
</evidence>
<comment type="subcellular location">
    <subcellularLocation>
        <location evidence="1">Membrane</location>
        <topology evidence="1">Multi-pass membrane protein</topology>
    </subcellularLocation>
</comment>
<comment type="caution">
    <text evidence="11">The sequence shown here is derived from an EMBL/GenBank/DDBJ whole genome shotgun (WGS) entry which is preliminary data.</text>
</comment>
<dbReference type="GO" id="GO:0015144">
    <property type="term" value="F:carbohydrate transmembrane transporter activity"/>
    <property type="evidence" value="ECO:0007669"/>
    <property type="project" value="InterPro"/>
</dbReference>
<feature type="transmembrane region" description="Helical" evidence="9">
    <location>
        <begin position="147"/>
        <end position="165"/>
    </location>
</feature>
<dbReference type="Pfam" id="PF00083">
    <property type="entry name" value="Sugar_tr"/>
    <property type="match status" value="1"/>
</dbReference>
<keyword evidence="4" id="KW-0762">Sugar transport</keyword>
<dbReference type="PRINTS" id="PR00171">
    <property type="entry name" value="SUGRTRNSPORT"/>
</dbReference>
<reference evidence="11 12" key="1">
    <citation type="submission" date="2020-08" db="EMBL/GenBank/DDBJ databases">
        <title>Plant Genome Project.</title>
        <authorList>
            <person name="Zhang R.-G."/>
        </authorList>
    </citation>
    <scope>NUCLEOTIDE SEQUENCE [LARGE SCALE GENOMIC DNA]</scope>
    <source>
        <tissue evidence="11">Rhizome</tissue>
    </source>
</reference>
<dbReference type="PANTHER" id="PTHR23500:SF607">
    <property type="entry name" value="SUGAR TRANSPORT PROTEIN 10-LIKE"/>
    <property type="match status" value="1"/>
</dbReference>
<dbReference type="InterPro" id="IPR005829">
    <property type="entry name" value="Sugar_transporter_CS"/>
</dbReference>
<evidence type="ECO:0000256" key="2">
    <source>
        <dbReference type="ARBA" id="ARBA00010992"/>
    </source>
</evidence>
<feature type="domain" description="Major facilitator superfamily (MFS) profile" evidence="10">
    <location>
        <begin position="1"/>
        <end position="236"/>
    </location>
</feature>
<accession>A0A8J5LEK1</accession>
<keyword evidence="12" id="KW-1185">Reference proteome</keyword>
<keyword evidence="5 9" id="KW-0812">Transmembrane</keyword>
<feature type="transmembrane region" description="Helical" evidence="9">
    <location>
        <begin position="44"/>
        <end position="68"/>
    </location>
</feature>
<dbReference type="InterPro" id="IPR003663">
    <property type="entry name" value="Sugar/inositol_transpt"/>
</dbReference>
<dbReference type="GO" id="GO:0016020">
    <property type="term" value="C:membrane"/>
    <property type="evidence" value="ECO:0007669"/>
    <property type="project" value="UniProtKB-SubCell"/>
</dbReference>
<keyword evidence="3" id="KW-0813">Transport</keyword>
<dbReference type="EMBL" id="JACMSC010000007">
    <property type="protein sequence ID" value="KAG6515029.1"/>
    <property type="molecule type" value="Genomic_DNA"/>
</dbReference>
<dbReference type="InterPro" id="IPR045262">
    <property type="entry name" value="STP/PLT_plant"/>
</dbReference>
<proteinExistence type="inferred from homology"/>
<evidence type="ECO:0000256" key="4">
    <source>
        <dbReference type="ARBA" id="ARBA00022597"/>
    </source>
</evidence>
<keyword evidence="6" id="KW-0769">Symport</keyword>
<dbReference type="Gene3D" id="1.20.1250.20">
    <property type="entry name" value="MFS general substrate transporter like domains"/>
    <property type="match status" value="1"/>
</dbReference>
<dbReference type="PROSITE" id="PS50850">
    <property type="entry name" value="MFS"/>
    <property type="match status" value="1"/>
</dbReference>
<evidence type="ECO:0000256" key="3">
    <source>
        <dbReference type="ARBA" id="ARBA00022448"/>
    </source>
</evidence>
<evidence type="ECO:0000256" key="9">
    <source>
        <dbReference type="SAM" id="Phobius"/>
    </source>
</evidence>
<evidence type="ECO:0000256" key="6">
    <source>
        <dbReference type="ARBA" id="ARBA00022847"/>
    </source>
</evidence>
<evidence type="ECO:0000259" key="10">
    <source>
        <dbReference type="PROSITE" id="PS50850"/>
    </source>
</evidence>
<feature type="transmembrane region" description="Helical" evidence="9">
    <location>
        <begin position="80"/>
        <end position="102"/>
    </location>
</feature>
<evidence type="ECO:0000256" key="5">
    <source>
        <dbReference type="ARBA" id="ARBA00022692"/>
    </source>
</evidence>
<dbReference type="PROSITE" id="PS00216">
    <property type="entry name" value="SUGAR_TRANSPORT_1"/>
    <property type="match status" value="1"/>
</dbReference>